<dbReference type="EMBL" id="HE616745">
    <property type="protein sequence ID" value="CCE91828.1"/>
    <property type="molecule type" value="Genomic_DNA"/>
</dbReference>
<dbReference type="Pfam" id="PF08616">
    <property type="entry name" value="SPA"/>
    <property type="match status" value="1"/>
</dbReference>
<evidence type="ECO:0000313" key="3">
    <source>
        <dbReference type="Proteomes" id="UP000005627"/>
    </source>
</evidence>
<evidence type="ECO:0000313" key="2">
    <source>
        <dbReference type="EMBL" id="CCE91828.1"/>
    </source>
</evidence>
<dbReference type="Proteomes" id="UP000005627">
    <property type="component" value="Chromosome 4"/>
</dbReference>
<dbReference type="GO" id="GO:0005935">
    <property type="term" value="C:cellular bud neck"/>
    <property type="evidence" value="ECO:0007669"/>
    <property type="project" value="TreeGrafter"/>
</dbReference>
<keyword evidence="3" id="KW-1185">Reference proteome</keyword>
<proteinExistence type="predicted"/>
<dbReference type="PANTHER" id="PTHR28245">
    <property type="entry name" value="ARF3-INTERACTING PROTEIN 1"/>
    <property type="match status" value="1"/>
</dbReference>
<dbReference type="InterPro" id="IPR012860">
    <property type="entry name" value="Afi1_N"/>
</dbReference>
<dbReference type="Pfam" id="PF07792">
    <property type="entry name" value="Afi1"/>
    <property type="match status" value="1"/>
</dbReference>
<dbReference type="GO" id="GO:0000282">
    <property type="term" value="P:cellular bud site selection"/>
    <property type="evidence" value="ECO:0007669"/>
    <property type="project" value="TreeGrafter"/>
</dbReference>
<feature type="domain" description="Arf3-interacting protein 1 N-terminal" evidence="1">
    <location>
        <begin position="16"/>
        <end position="121"/>
    </location>
</feature>
<evidence type="ECO:0000259" key="1">
    <source>
        <dbReference type="Pfam" id="PF07792"/>
    </source>
</evidence>
<dbReference type="AlphaFoldDB" id="G8ZT84"/>
<gene>
    <name evidence="2" type="primary">TDEL0D02440</name>
    <name evidence="2" type="ORF">TDEL_0D02440</name>
</gene>
<dbReference type="RefSeq" id="XP_003681039.1">
    <property type="nucleotide sequence ID" value="XM_003680991.1"/>
</dbReference>
<dbReference type="GO" id="GO:0005886">
    <property type="term" value="C:plasma membrane"/>
    <property type="evidence" value="ECO:0007669"/>
    <property type="project" value="TreeGrafter"/>
</dbReference>
<protein>
    <recommendedName>
        <fullName evidence="1">Arf3-interacting protein 1 N-terminal domain-containing protein</fullName>
    </recommendedName>
</protein>
<dbReference type="HOGENOM" id="CLU_324667_0_0_1"/>
<dbReference type="FunCoup" id="G8ZT84">
    <property type="interactions" value="19"/>
</dbReference>
<organism evidence="2 3">
    <name type="scientific">Torulaspora delbrueckii</name>
    <name type="common">Yeast</name>
    <name type="synonym">Candida colliculosa</name>
    <dbReference type="NCBI Taxonomy" id="4950"/>
    <lineage>
        <taxon>Eukaryota</taxon>
        <taxon>Fungi</taxon>
        <taxon>Dikarya</taxon>
        <taxon>Ascomycota</taxon>
        <taxon>Saccharomycotina</taxon>
        <taxon>Saccharomycetes</taxon>
        <taxon>Saccharomycetales</taxon>
        <taxon>Saccharomycetaceae</taxon>
        <taxon>Torulaspora</taxon>
    </lineage>
</organism>
<dbReference type="GO" id="GO:0051666">
    <property type="term" value="P:actin cortical patch localization"/>
    <property type="evidence" value="ECO:0007669"/>
    <property type="project" value="TreeGrafter"/>
</dbReference>
<dbReference type="GeneID" id="11502263"/>
<dbReference type="STRING" id="1076872.G8ZT84"/>
<dbReference type="InterPro" id="IPR052809">
    <property type="entry name" value="Actin_polarity_regulatory"/>
</dbReference>
<dbReference type="eggNOG" id="ENOG502QQUZ">
    <property type="taxonomic scope" value="Eukaryota"/>
</dbReference>
<dbReference type="PANTHER" id="PTHR28245:SF1">
    <property type="entry name" value="ARF3-INTERACTING PROTEIN 1"/>
    <property type="match status" value="1"/>
</dbReference>
<reference evidence="2 3" key="1">
    <citation type="journal article" date="2011" name="Proc. Natl. Acad. Sci. U.S.A.">
        <title>Evolutionary erosion of yeast sex chromosomes by mating-type switching accidents.</title>
        <authorList>
            <person name="Gordon J.L."/>
            <person name="Armisen D."/>
            <person name="Proux-Wera E."/>
            <person name="Oheigeartaigh S.S."/>
            <person name="Byrne K.P."/>
            <person name="Wolfe K.H."/>
        </authorList>
    </citation>
    <scope>NUCLEOTIDE SEQUENCE [LARGE SCALE GENOMIC DNA]</scope>
    <source>
        <strain evidence="3">ATCC 10662 / CBS 1146 / NBRC 0425 / NCYC 2629 / NRRL Y-866</strain>
    </source>
</reference>
<accession>G8ZT84</accession>
<dbReference type="InParanoid" id="G8ZT84"/>
<dbReference type="OrthoDB" id="66409at2759"/>
<name>G8ZT84_TORDE</name>
<dbReference type="KEGG" id="tdl:TDEL_0D02440"/>
<sequence>MDTGQGSEVLESNILYILTSKFDNKYGPTIVSQYPKHIAGFAQKGAQKTIQLASLMIPNNIEHRAAAGADCNTFKLYFNKIDSSYQLLPPINEQIEENSKEPSQISFINLVRAQSDKNDSRGSKIRSIALGTTLSNVEIMKPFLLMALEDMMLKDDDDNDKLVKNCFGTLNSIDLSAVRAILEDQPLQQMLQAVVNKNSLNNALDDNTESATRVRKMLKLTPIDRYGNRMLLDKGRIRIHFDQYAADSQFNHLTKDPLSIDLIACLPMHAKTCGHPLLSFLQRLVPLLENIPSTNYSFKIIINSDKSSKEQLCQFVIALSSLFGCFPHVSSSRSPCAISLPYIEVSMINTIKQYFEKHCKSLTFCVMGTANPIFKHHTELWDFYYNLDDETMLLSNDRSDNQRNSLWDPQLLKKFLHMNINEMAPFQNQDHIRIGLLAKFLGIIKEENPNSSEALSALKKVNVIQLMHLNNILNFGHGRDFNLLNSYLIGYKDFVIFDEFFRPASLQYMRWFTTLDSIIDCLFRSDQNLSERQQDLGSLHDILTDILQNIGTSTSNLEAFLASGFNYPFLRSSVGGNLLRKDFAGINVQKEIHENWKKGKSWLHIVDQESIGDGVIKYFVRDRSLNLLSLPLLLNSNIRRPKNSKTKSLDRNSGTSALPVSTATASLNSDYEGRRPRSMSLKWMLNLANPRSRDSILDTVSLRSGSDVSVYSFPSATSYPMTNGSGSSSSMSSASSSISSSSSKVSFKFLRGETEKIKKLSFEILSKIEEHPIGEILIKSSLNPFLQLVYEGSKVEFAKNLKDTTRT</sequence>